<dbReference type="OrthoDB" id="2322499at2759"/>
<feature type="compositionally biased region" description="Basic residues" evidence="1">
    <location>
        <begin position="33"/>
        <end position="43"/>
    </location>
</feature>
<evidence type="ECO:0008006" key="4">
    <source>
        <dbReference type="Google" id="ProtNLM"/>
    </source>
</evidence>
<accession>A0A0C3QDM7</accession>
<proteinExistence type="predicted"/>
<sequence>MVVTRGKRISYIASDDLGLDSDGQSDASSTSNRRMKKKRKSAHKDHEEPYGKTSSGRAQKSRRGEKLTPTTWKGFGALPVCRSVEPLDLLNLARLSKRFRSVLMSKNSRQIWEDARASILDLPERPLDLSEPEYASLMFDVGCQWIRPSATVLRDPDAQDDPSIPNAVMPSVSECPGENASTVTYDIIKNGWPSIPQRLLDAMPSYSVLPFWRADQGQTLYIRRLVEDAQHTLEQEELESPSYERLLDETCGSLQKLCDMLFKTGKDMEQWSRSQMRARRDENAAIGHQRFQKLWICIKERIVAAGWKPGDIPRQWRWDATLNRLMCSPQPMTDRKQGREARLDEESGARKILRKKSIAEYLSEFVEGQIAMDARLPKGTFLDPRRVLEIPSVANIVEATDSKFACRLLWTMTLDEVERVNRIHQEQLVADLQRILKHDSDKPLSIPLDELDVPIESYHKISVSDINFQSQLDFGELALATSAFYCPNSTCRNVLWFPTITEHKCCVKKPFLYEREDRSWLGGRFVKTGLKTARDLRPLILRLLEELDLGPTSTYAEAMDLGDSCLCMRCDPLVAPITTFDELVTHYATEHRWWTIARPAAGLAGMLPNLPEDQPLPELVHTHDLSDQSPLVSIVNGEQRATLQQDRAGDEPRRQALINSLDALEPDADAILFGDLIGPSHRRERRRTCLLCPAGWKNFVDPIIMEDHIRTRHSKTPNLVVDSKRRCWDWH</sequence>
<evidence type="ECO:0000313" key="2">
    <source>
        <dbReference type="EMBL" id="KIO23751.1"/>
    </source>
</evidence>
<dbReference type="AlphaFoldDB" id="A0A0C3QDM7"/>
<reference evidence="2 3" key="1">
    <citation type="submission" date="2014-04" db="EMBL/GenBank/DDBJ databases">
        <authorList>
            <consortium name="DOE Joint Genome Institute"/>
            <person name="Kuo A."/>
            <person name="Girlanda M."/>
            <person name="Perotto S."/>
            <person name="Kohler A."/>
            <person name="Nagy L.G."/>
            <person name="Floudas D."/>
            <person name="Copeland A."/>
            <person name="Barry K.W."/>
            <person name="Cichocki N."/>
            <person name="Veneault-Fourrey C."/>
            <person name="LaButti K."/>
            <person name="Lindquist E.A."/>
            <person name="Lipzen A."/>
            <person name="Lundell T."/>
            <person name="Morin E."/>
            <person name="Murat C."/>
            <person name="Sun H."/>
            <person name="Tunlid A."/>
            <person name="Henrissat B."/>
            <person name="Grigoriev I.V."/>
            <person name="Hibbett D.S."/>
            <person name="Martin F."/>
            <person name="Nordberg H.P."/>
            <person name="Cantor M.N."/>
            <person name="Hua S.X."/>
        </authorList>
    </citation>
    <scope>NUCLEOTIDE SEQUENCE [LARGE SCALE GENOMIC DNA]</scope>
    <source>
        <strain evidence="2 3">MUT 4182</strain>
    </source>
</reference>
<reference evidence="3" key="2">
    <citation type="submission" date="2015-01" db="EMBL/GenBank/DDBJ databases">
        <title>Evolutionary Origins and Diversification of the Mycorrhizal Mutualists.</title>
        <authorList>
            <consortium name="DOE Joint Genome Institute"/>
            <consortium name="Mycorrhizal Genomics Consortium"/>
            <person name="Kohler A."/>
            <person name="Kuo A."/>
            <person name="Nagy L.G."/>
            <person name="Floudas D."/>
            <person name="Copeland A."/>
            <person name="Barry K.W."/>
            <person name="Cichocki N."/>
            <person name="Veneault-Fourrey C."/>
            <person name="LaButti K."/>
            <person name="Lindquist E.A."/>
            <person name="Lipzen A."/>
            <person name="Lundell T."/>
            <person name="Morin E."/>
            <person name="Murat C."/>
            <person name="Riley R."/>
            <person name="Ohm R."/>
            <person name="Sun H."/>
            <person name="Tunlid A."/>
            <person name="Henrissat B."/>
            <person name="Grigoriev I.V."/>
            <person name="Hibbett D.S."/>
            <person name="Martin F."/>
        </authorList>
    </citation>
    <scope>NUCLEOTIDE SEQUENCE [LARGE SCALE GENOMIC DNA]</scope>
    <source>
        <strain evidence="3">MUT 4182</strain>
    </source>
</reference>
<protein>
    <recommendedName>
        <fullName evidence="4">F-box domain-containing protein</fullName>
    </recommendedName>
</protein>
<gene>
    <name evidence="2" type="ORF">M407DRAFT_214104</name>
</gene>
<feature type="compositionally biased region" description="Low complexity" evidence="1">
    <location>
        <begin position="16"/>
        <end position="29"/>
    </location>
</feature>
<evidence type="ECO:0000313" key="3">
    <source>
        <dbReference type="Proteomes" id="UP000054248"/>
    </source>
</evidence>
<dbReference type="STRING" id="1051891.A0A0C3QDM7"/>
<keyword evidence="3" id="KW-1185">Reference proteome</keyword>
<feature type="region of interest" description="Disordered" evidence="1">
    <location>
        <begin position="16"/>
        <end position="70"/>
    </location>
</feature>
<organism evidence="2 3">
    <name type="scientific">Tulasnella calospora MUT 4182</name>
    <dbReference type="NCBI Taxonomy" id="1051891"/>
    <lineage>
        <taxon>Eukaryota</taxon>
        <taxon>Fungi</taxon>
        <taxon>Dikarya</taxon>
        <taxon>Basidiomycota</taxon>
        <taxon>Agaricomycotina</taxon>
        <taxon>Agaricomycetes</taxon>
        <taxon>Cantharellales</taxon>
        <taxon>Tulasnellaceae</taxon>
        <taxon>Tulasnella</taxon>
    </lineage>
</organism>
<dbReference type="HOGENOM" id="CLU_399584_0_0_1"/>
<evidence type="ECO:0000256" key="1">
    <source>
        <dbReference type="SAM" id="MobiDB-lite"/>
    </source>
</evidence>
<name>A0A0C3QDM7_9AGAM</name>
<dbReference type="Proteomes" id="UP000054248">
    <property type="component" value="Unassembled WGS sequence"/>
</dbReference>
<dbReference type="EMBL" id="KN823077">
    <property type="protein sequence ID" value="KIO23751.1"/>
    <property type="molecule type" value="Genomic_DNA"/>
</dbReference>